<evidence type="ECO:0000256" key="2">
    <source>
        <dbReference type="ARBA" id="ARBA00034247"/>
    </source>
</evidence>
<dbReference type="InterPro" id="IPR043128">
    <property type="entry name" value="Rev_trsase/Diguanyl_cyclase"/>
</dbReference>
<keyword evidence="3" id="KW-0472">Membrane</keyword>
<name>A0ABS5U4L5_9BACT</name>
<feature type="transmembrane region" description="Helical" evidence="3">
    <location>
        <begin position="64"/>
        <end position="81"/>
    </location>
</feature>
<dbReference type="SMART" id="SM00267">
    <property type="entry name" value="GGDEF"/>
    <property type="match status" value="1"/>
</dbReference>
<dbReference type="EC" id="2.7.7.65" evidence="1"/>
<organism evidence="5 6">
    <name type="scientific">Pelotalea chapellei</name>
    <dbReference type="NCBI Taxonomy" id="44671"/>
    <lineage>
        <taxon>Bacteria</taxon>
        <taxon>Pseudomonadati</taxon>
        <taxon>Thermodesulfobacteriota</taxon>
        <taxon>Desulfuromonadia</taxon>
        <taxon>Geobacterales</taxon>
        <taxon>Geobacteraceae</taxon>
        <taxon>Pelotalea</taxon>
    </lineage>
</organism>
<dbReference type="InterPro" id="IPR029787">
    <property type="entry name" value="Nucleotide_cyclase"/>
</dbReference>
<feature type="domain" description="GGDEF" evidence="4">
    <location>
        <begin position="153"/>
        <end position="284"/>
    </location>
</feature>
<keyword evidence="3" id="KW-1133">Transmembrane helix</keyword>
<feature type="transmembrane region" description="Helical" evidence="3">
    <location>
        <begin position="40"/>
        <end position="57"/>
    </location>
</feature>
<proteinExistence type="predicted"/>
<evidence type="ECO:0000256" key="1">
    <source>
        <dbReference type="ARBA" id="ARBA00012528"/>
    </source>
</evidence>
<dbReference type="RefSeq" id="WP_214296304.1">
    <property type="nucleotide sequence ID" value="NZ_JAHDYS010000002.1"/>
</dbReference>
<dbReference type="PANTHER" id="PTHR45138:SF9">
    <property type="entry name" value="DIGUANYLATE CYCLASE DGCM-RELATED"/>
    <property type="match status" value="1"/>
</dbReference>
<dbReference type="SUPFAM" id="SSF55073">
    <property type="entry name" value="Nucleotide cyclase"/>
    <property type="match status" value="1"/>
</dbReference>
<keyword evidence="3" id="KW-0812">Transmembrane</keyword>
<dbReference type="PROSITE" id="PS50887">
    <property type="entry name" value="GGDEF"/>
    <property type="match status" value="1"/>
</dbReference>
<dbReference type="Pfam" id="PF00990">
    <property type="entry name" value="GGDEF"/>
    <property type="match status" value="1"/>
</dbReference>
<dbReference type="InterPro" id="IPR050469">
    <property type="entry name" value="Diguanylate_Cyclase"/>
</dbReference>
<keyword evidence="6" id="KW-1185">Reference proteome</keyword>
<evidence type="ECO:0000313" key="5">
    <source>
        <dbReference type="EMBL" id="MBT1070584.1"/>
    </source>
</evidence>
<dbReference type="PANTHER" id="PTHR45138">
    <property type="entry name" value="REGULATORY COMPONENTS OF SENSORY TRANSDUCTION SYSTEM"/>
    <property type="match status" value="1"/>
</dbReference>
<dbReference type="EMBL" id="JAHDYS010000002">
    <property type="protein sequence ID" value="MBT1070584.1"/>
    <property type="molecule type" value="Genomic_DNA"/>
</dbReference>
<dbReference type="NCBIfam" id="TIGR00254">
    <property type="entry name" value="GGDEF"/>
    <property type="match status" value="1"/>
</dbReference>
<dbReference type="Gene3D" id="3.30.70.270">
    <property type="match status" value="1"/>
</dbReference>
<feature type="transmembrane region" description="Helical" evidence="3">
    <location>
        <begin position="12"/>
        <end position="34"/>
    </location>
</feature>
<dbReference type="InterPro" id="IPR000160">
    <property type="entry name" value="GGDEF_dom"/>
</dbReference>
<dbReference type="Proteomes" id="UP000784128">
    <property type="component" value="Unassembled WGS sequence"/>
</dbReference>
<dbReference type="CDD" id="cd01949">
    <property type="entry name" value="GGDEF"/>
    <property type="match status" value="1"/>
</dbReference>
<evidence type="ECO:0000256" key="3">
    <source>
        <dbReference type="SAM" id="Phobius"/>
    </source>
</evidence>
<feature type="transmembrane region" description="Helical" evidence="3">
    <location>
        <begin position="93"/>
        <end position="112"/>
    </location>
</feature>
<accession>A0ABS5U4L5</accession>
<evidence type="ECO:0000259" key="4">
    <source>
        <dbReference type="PROSITE" id="PS50887"/>
    </source>
</evidence>
<evidence type="ECO:0000313" key="6">
    <source>
        <dbReference type="Proteomes" id="UP000784128"/>
    </source>
</evidence>
<protein>
    <recommendedName>
        <fullName evidence="1">diguanylate cyclase</fullName>
        <ecNumber evidence="1">2.7.7.65</ecNumber>
    </recommendedName>
</protein>
<comment type="catalytic activity">
    <reaction evidence="2">
        <text>2 GTP = 3',3'-c-di-GMP + 2 diphosphate</text>
        <dbReference type="Rhea" id="RHEA:24898"/>
        <dbReference type="ChEBI" id="CHEBI:33019"/>
        <dbReference type="ChEBI" id="CHEBI:37565"/>
        <dbReference type="ChEBI" id="CHEBI:58805"/>
        <dbReference type="EC" id="2.7.7.65"/>
    </reaction>
</comment>
<reference evidence="5 6" key="1">
    <citation type="submission" date="2021-05" db="EMBL/GenBank/DDBJ databases">
        <title>The draft genome of Geobacter chapellei DSM 13688.</title>
        <authorList>
            <person name="Xu Z."/>
            <person name="Masuda Y."/>
            <person name="Itoh H."/>
            <person name="Senoo K."/>
        </authorList>
    </citation>
    <scope>NUCLEOTIDE SEQUENCE [LARGE SCALE GENOMIC DNA]</scope>
    <source>
        <strain evidence="5 6">DSM 13688</strain>
    </source>
</reference>
<comment type="caution">
    <text evidence="5">The sequence shown here is derived from an EMBL/GenBank/DDBJ whole genome shotgun (WGS) entry which is preliminary data.</text>
</comment>
<gene>
    <name evidence="5" type="ORF">KJB30_02185</name>
</gene>
<sequence>MIKKHAFPIANSVGYTATAVYLGCAALTVIIFYLDLIFPRGVAIGSLYIVVVLLAIWSPGTRMIMIAALITSLLVLIVLLFKPPAEAPWKSIFNRGLALVIIWITAILGAKIKKAEQELIKIASHDFLTGLLNRREMYNRMHTEICRVDRVDKPFSILIIDIDYFKRINDRYGHVTGDRVLKEMSAMLKEHLREYDYVCRYGGEEFLVAAPETPLADAHELADRLRREVEAKPFAIPAQPAIPVTISVGVTQLVKGEQIEATLSRADKALYQAKESGRNRVVVA</sequence>